<reference evidence="2" key="1">
    <citation type="submission" date="2023-03" db="EMBL/GenBank/DDBJ databases">
        <title>Massive genome expansion in bonnet fungi (Mycena s.s.) driven by repeated elements and novel gene families across ecological guilds.</title>
        <authorList>
            <consortium name="Lawrence Berkeley National Laboratory"/>
            <person name="Harder C.B."/>
            <person name="Miyauchi S."/>
            <person name="Viragh M."/>
            <person name="Kuo A."/>
            <person name="Thoen E."/>
            <person name="Andreopoulos B."/>
            <person name="Lu D."/>
            <person name="Skrede I."/>
            <person name="Drula E."/>
            <person name="Henrissat B."/>
            <person name="Morin E."/>
            <person name="Kohler A."/>
            <person name="Barry K."/>
            <person name="LaButti K."/>
            <person name="Morin E."/>
            <person name="Salamov A."/>
            <person name="Lipzen A."/>
            <person name="Mereny Z."/>
            <person name="Hegedus B."/>
            <person name="Baldrian P."/>
            <person name="Stursova M."/>
            <person name="Weitz H."/>
            <person name="Taylor A."/>
            <person name="Grigoriev I.V."/>
            <person name="Nagy L.G."/>
            <person name="Martin F."/>
            <person name="Kauserud H."/>
        </authorList>
    </citation>
    <scope>NUCLEOTIDE SEQUENCE</scope>
    <source>
        <strain evidence="2">CBHHK200</strain>
    </source>
</reference>
<sequence>MPPRTLPKVFQVLVKTHKLTVFTTVAPTISVAELKEEVLSALSSDVNQVDGVPRVSAARDFELCKAVQERGKLTGGYQLLGDLSLSIRDAGVANWEHLFVRFRPPGSDELSPVVFVPFEDDEEEVAPQPQYSAPAAPAEASSSRGKRKTRPD</sequence>
<evidence type="ECO:0000256" key="1">
    <source>
        <dbReference type="SAM" id="MobiDB-lite"/>
    </source>
</evidence>
<evidence type="ECO:0000313" key="2">
    <source>
        <dbReference type="EMBL" id="KAJ7044899.1"/>
    </source>
</evidence>
<dbReference type="Proteomes" id="UP001218188">
    <property type="component" value="Unassembled WGS sequence"/>
</dbReference>
<keyword evidence="3" id="KW-1185">Reference proteome</keyword>
<feature type="region of interest" description="Disordered" evidence="1">
    <location>
        <begin position="118"/>
        <end position="152"/>
    </location>
</feature>
<evidence type="ECO:0000313" key="3">
    <source>
        <dbReference type="Proteomes" id="UP001218188"/>
    </source>
</evidence>
<gene>
    <name evidence="2" type="ORF">C8F04DRAFT_1069951</name>
</gene>
<protein>
    <submittedName>
        <fullName evidence="2">Uncharacterized protein</fullName>
    </submittedName>
</protein>
<dbReference type="AlphaFoldDB" id="A0AAD6TE65"/>
<accession>A0AAD6TE65</accession>
<proteinExistence type="predicted"/>
<organism evidence="2 3">
    <name type="scientific">Mycena alexandri</name>
    <dbReference type="NCBI Taxonomy" id="1745969"/>
    <lineage>
        <taxon>Eukaryota</taxon>
        <taxon>Fungi</taxon>
        <taxon>Dikarya</taxon>
        <taxon>Basidiomycota</taxon>
        <taxon>Agaricomycotina</taxon>
        <taxon>Agaricomycetes</taxon>
        <taxon>Agaricomycetidae</taxon>
        <taxon>Agaricales</taxon>
        <taxon>Marasmiineae</taxon>
        <taxon>Mycenaceae</taxon>
        <taxon>Mycena</taxon>
    </lineage>
</organism>
<comment type="caution">
    <text evidence="2">The sequence shown here is derived from an EMBL/GenBank/DDBJ whole genome shotgun (WGS) entry which is preliminary data.</text>
</comment>
<name>A0AAD6TE65_9AGAR</name>
<feature type="compositionally biased region" description="Low complexity" evidence="1">
    <location>
        <begin position="126"/>
        <end position="143"/>
    </location>
</feature>
<dbReference type="EMBL" id="JARJCM010000006">
    <property type="protein sequence ID" value="KAJ7044899.1"/>
    <property type="molecule type" value="Genomic_DNA"/>
</dbReference>